<name>A0A931A8U2_9ACTN</name>
<reference evidence="2" key="1">
    <citation type="submission" date="2020-11" db="EMBL/GenBank/DDBJ databases">
        <title>Whole-genome analyses of Nonomuraea sp. K274.</title>
        <authorList>
            <person name="Veyisoglu A."/>
        </authorList>
    </citation>
    <scope>NUCLEOTIDE SEQUENCE</scope>
    <source>
        <strain evidence="2">K274</strain>
    </source>
</reference>
<feature type="region of interest" description="Disordered" evidence="1">
    <location>
        <begin position="74"/>
        <end position="143"/>
    </location>
</feature>
<evidence type="ECO:0000313" key="3">
    <source>
        <dbReference type="Proteomes" id="UP000605361"/>
    </source>
</evidence>
<gene>
    <name evidence="2" type="ORF">ITP53_07045</name>
</gene>
<accession>A0A931A8U2</accession>
<feature type="compositionally biased region" description="Basic residues" evidence="1">
    <location>
        <begin position="108"/>
        <end position="131"/>
    </location>
</feature>
<protein>
    <submittedName>
        <fullName evidence="2">Uncharacterized protein</fullName>
    </submittedName>
</protein>
<proteinExistence type="predicted"/>
<evidence type="ECO:0000256" key="1">
    <source>
        <dbReference type="SAM" id="MobiDB-lite"/>
    </source>
</evidence>
<dbReference type="Proteomes" id="UP000605361">
    <property type="component" value="Unassembled WGS sequence"/>
</dbReference>
<evidence type="ECO:0000313" key="2">
    <source>
        <dbReference type="EMBL" id="MBF8185500.1"/>
    </source>
</evidence>
<dbReference type="AlphaFoldDB" id="A0A931A8U2"/>
<organism evidence="2 3">
    <name type="scientific">Nonomuraea cypriaca</name>
    <dbReference type="NCBI Taxonomy" id="1187855"/>
    <lineage>
        <taxon>Bacteria</taxon>
        <taxon>Bacillati</taxon>
        <taxon>Actinomycetota</taxon>
        <taxon>Actinomycetes</taxon>
        <taxon>Streptosporangiales</taxon>
        <taxon>Streptosporangiaceae</taxon>
        <taxon>Nonomuraea</taxon>
    </lineage>
</organism>
<comment type="caution">
    <text evidence="2">The sequence shown here is derived from an EMBL/GenBank/DDBJ whole genome shotgun (WGS) entry which is preliminary data.</text>
</comment>
<feature type="compositionally biased region" description="Polar residues" evidence="1">
    <location>
        <begin position="132"/>
        <end position="143"/>
    </location>
</feature>
<dbReference type="EMBL" id="JADOGI010000014">
    <property type="protein sequence ID" value="MBF8185500.1"/>
    <property type="molecule type" value="Genomic_DNA"/>
</dbReference>
<sequence length="143" mass="15681">MNARHPARFLTLWSINAPLAEEELFAQLQVFAAHGLDGVVFHPRHHPGPPACLSGPYFDVVSRVILRAKELPSARSYGPTSPSPPTCCSSSPTRYGLYRSTTSPPAGRRGRRSHAGRGMRRSCAGQKKRSRGSGSVQVCTRRW</sequence>
<keyword evidence="3" id="KW-1185">Reference proteome</keyword>